<evidence type="ECO:0000256" key="2">
    <source>
        <dbReference type="ARBA" id="ARBA00022729"/>
    </source>
</evidence>
<gene>
    <name evidence="8" type="ORF">BIW11_06904</name>
</gene>
<dbReference type="GO" id="GO:0005576">
    <property type="term" value="C:extracellular region"/>
    <property type="evidence" value="ECO:0007669"/>
    <property type="project" value="TreeGrafter"/>
</dbReference>
<reference evidence="8 9" key="1">
    <citation type="journal article" date="2017" name="Gigascience">
        <title>Draft genome of the honey bee ectoparasitic mite, Tropilaelaps mercedesae, is shaped by the parasitic life history.</title>
        <authorList>
            <person name="Dong X."/>
            <person name="Armstrong S.D."/>
            <person name="Xia D."/>
            <person name="Makepeace B.L."/>
            <person name="Darby A.C."/>
            <person name="Kadowaki T."/>
        </authorList>
    </citation>
    <scope>NUCLEOTIDE SEQUENCE [LARGE SCALE GENOMIC DNA]</scope>
    <source>
        <strain evidence="8">Wuxi-XJTLU</strain>
    </source>
</reference>
<evidence type="ECO:0000313" key="8">
    <source>
        <dbReference type="EMBL" id="OQR77702.1"/>
    </source>
</evidence>
<keyword evidence="9" id="KW-1185">Reference proteome</keyword>
<dbReference type="Pfam" id="PF04916">
    <property type="entry name" value="Phospholip_B"/>
    <property type="match status" value="1"/>
</dbReference>
<keyword evidence="4 7" id="KW-0442">Lipid degradation</keyword>
<evidence type="ECO:0000256" key="1">
    <source>
        <dbReference type="ARBA" id="ARBA00007835"/>
    </source>
</evidence>
<dbReference type="Proteomes" id="UP000192247">
    <property type="component" value="Unassembled WGS sequence"/>
</dbReference>
<keyword evidence="2" id="KW-0732">Signal</keyword>
<organism evidence="8 9">
    <name type="scientific">Tropilaelaps mercedesae</name>
    <dbReference type="NCBI Taxonomy" id="418985"/>
    <lineage>
        <taxon>Eukaryota</taxon>
        <taxon>Metazoa</taxon>
        <taxon>Ecdysozoa</taxon>
        <taxon>Arthropoda</taxon>
        <taxon>Chelicerata</taxon>
        <taxon>Arachnida</taxon>
        <taxon>Acari</taxon>
        <taxon>Parasitiformes</taxon>
        <taxon>Mesostigmata</taxon>
        <taxon>Gamasina</taxon>
        <taxon>Dermanyssoidea</taxon>
        <taxon>Laelapidae</taxon>
        <taxon>Tropilaelaps</taxon>
    </lineage>
</organism>
<keyword evidence="6" id="KW-0325">Glycoprotein</keyword>
<dbReference type="AlphaFoldDB" id="A0A1V9XW89"/>
<dbReference type="Gene3D" id="3.60.60.30">
    <property type="match status" value="1"/>
</dbReference>
<comment type="caution">
    <text evidence="8">The sequence shown here is derived from an EMBL/GenBank/DDBJ whole genome shotgun (WGS) entry which is preliminary data.</text>
</comment>
<dbReference type="GO" id="GO:0004620">
    <property type="term" value="F:phospholipase activity"/>
    <property type="evidence" value="ECO:0007669"/>
    <property type="project" value="InterPro"/>
</dbReference>
<protein>
    <recommendedName>
        <fullName evidence="7">Phospholipase B-like</fullName>
        <ecNumber evidence="7">3.1.1.-</ecNumber>
    </recommendedName>
</protein>
<evidence type="ECO:0000256" key="4">
    <source>
        <dbReference type="ARBA" id="ARBA00022963"/>
    </source>
</evidence>
<dbReference type="EC" id="3.1.1.-" evidence="7"/>
<evidence type="ECO:0000256" key="3">
    <source>
        <dbReference type="ARBA" id="ARBA00022801"/>
    </source>
</evidence>
<keyword evidence="3 7" id="KW-0378">Hydrolase</keyword>
<dbReference type="EMBL" id="MNPL01003193">
    <property type="protein sequence ID" value="OQR77702.1"/>
    <property type="molecule type" value="Genomic_DNA"/>
</dbReference>
<dbReference type="GO" id="GO:0009395">
    <property type="term" value="P:phospholipid catabolic process"/>
    <property type="evidence" value="ECO:0007669"/>
    <property type="project" value="TreeGrafter"/>
</dbReference>
<name>A0A1V9XW89_9ACAR</name>
<evidence type="ECO:0000256" key="5">
    <source>
        <dbReference type="ARBA" id="ARBA00023098"/>
    </source>
</evidence>
<accession>A0A1V9XW89</accession>
<sequence>SSSIRGSTYNQRIICFSRLVHNRYFPEIFNISGQWDLVNEFGDWFTYDKTARALLFKRDHGRVSNVEGLHRLLRSNDFRNDPLSRCQCTPPYSAENAIAARSDLSPANGTYPFPALGHRPRGATDVKVINSTMVRDFSMLIQCGPTNDQQPTFAWSQSDFNQIIRHEGHPDVFNFPPVLSRWTMLKVN</sequence>
<comment type="similarity">
    <text evidence="1 7">Belongs to the phospholipase B-like family.</text>
</comment>
<keyword evidence="5 7" id="KW-0443">Lipid metabolism</keyword>
<evidence type="ECO:0000313" key="9">
    <source>
        <dbReference type="Proteomes" id="UP000192247"/>
    </source>
</evidence>
<dbReference type="InterPro" id="IPR007000">
    <property type="entry name" value="PLipase_B-like"/>
</dbReference>
<evidence type="ECO:0000256" key="6">
    <source>
        <dbReference type="ARBA" id="ARBA00023180"/>
    </source>
</evidence>
<dbReference type="PANTHER" id="PTHR12370:SF3">
    <property type="entry name" value="PHOSPHOLIPASE B-LIKE 2-RELATED"/>
    <property type="match status" value="1"/>
</dbReference>
<feature type="non-terminal residue" evidence="8">
    <location>
        <position position="1"/>
    </location>
</feature>
<dbReference type="PANTHER" id="PTHR12370">
    <property type="entry name" value="PHOSPHOLIPASE B-RELATED"/>
    <property type="match status" value="1"/>
</dbReference>
<evidence type="ECO:0000256" key="7">
    <source>
        <dbReference type="RuleBase" id="RU364138"/>
    </source>
</evidence>
<proteinExistence type="inferred from homology"/>
<dbReference type="OrthoDB" id="443524at2759"/>
<dbReference type="InParanoid" id="A0A1V9XW89"/>
<comment type="function">
    <text evidence="7">Putative phospholipase.</text>
</comment>